<proteinExistence type="predicted"/>
<evidence type="ECO:0000313" key="1">
    <source>
        <dbReference type="EMBL" id="MEJ1090051.1"/>
    </source>
</evidence>
<sequence>MMADDVVVASLAQLGANIYRTHFADDVLTVEAQVAPPFLFNDDELSMHWVAWQTVTPAVDTGEYAGYHLFGHVFAKGRYLRLRTDVPPEYPKTTITLRAELRVDGVVATASMLFGYRGASHLAKVRGLRWVRGNFAFRADNRAIAVTRIRISQRVKNEVLVNLAVVARVLNRKTPRRHLKAVVVRSLYWLTKSRWDRKNIWLLHDKMYSASDCGEYMYWYLQKNRPEITAVYA</sequence>
<name>A0ABU8LFC9_9MICO</name>
<dbReference type="EMBL" id="JBBDGM010000032">
    <property type="protein sequence ID" value="MEJ1090051.1"/>
    <property type="molecule type" value="Genomic_DNA"/>
</dbReference>
<protein>
    <submittedName>
        <fullName evidence="1">Uncharacterized protein</fullName>
    </submittedName>
</protein>
<feature type="non-terminal residue" evidence="1">
    <location>
        <position position="233"/>
    </location>
</feature>
<comment type="caution">
    <text evidence="1">The sequence shown here is derived from an EMBL/GenBank/DDBJ whole genome shotgun (WGS) entry which is preliminary data.</text>
</comment>
<evidence type="ECO:0000313" key="2">
    <source>
        <dbReference type="Proteomes" id="UP001371224"/>
    </source>
</evidence>
<organism evidence="1 2">
    <name type="scientific">Microbacterium bandirmense</name>
    <dbReference type="NCBI Taxonomy" id="3122050"/>
    <lineage>
        <taxon>Bacteria</taxon>
        <taxon>Bacillati</taxon>
        <taxon>Actinomycetota</taxon>
        <taxon>Actinomycetes</taxon>
        <taxon>Micrococcales</taxon>
        <taxon>Microbacteriaceae</taxon>
        <taxon>Microbacterium</taxon>
    </lineage>
</organism>
<keyword evidence="2" id="KW-1185">Reference proteome</keyword>
<dbReference type="Proteomes" id="UP001371224">
    <property type="component" value="Unassembled WGS sequence"/>
</dbReference>
<accession>A0ABU8LFC9</accession>
<reference evidence="1 2" key="1">
    <citation type="submission" date="2024-02" db="EMBL/GenBank/DDBJ databases">
        <authorList>
            <person name="Saticioglu I.B."/>
        </authorList>
    </citation>
    <scope>NUCLEOTIDE SEQUENCE [LARGE SCALE GENOMIC DNA]</scope>
    <source>
        <strain evidence="1 2">Mu-80</strain>
    </source>
</reference>
<gene>
    <name evidence="1" type="ORF">WDU99_17195</name>
</gene>